<dbReference type="GO" id="GO:0003677">
    <property type="term" value="F:DNA binding"/>
    <property type="evidence" value="ECO:0007669"/>
    <property type="project" value="InterPro"/>
</dbReference>
<reference evidence="11" key="1">
    <citation type="submission" date="2017-09" db="EMBL/GenBank/DDBJ databases">
        <title>FDA dAtabase for Regulatory Grade micrObial Sequences (FDA-ARGOS): Supporting development and validation of Infectious Disease Dx tests.</title>
        <authorList>
            <person name="Goldberg B."/>
            <person name="Campos J."/>
            <person name="Tallon L."/>
            <person name="Sadzewicz L."/>
            <person name="Ott S."/>
            <person name="Zhao X."/>
            <person name="Nagaraj S."/>
            <person name="Vavikolanu K."/>
            <person name="Aluvathingal J."/>
            <person name="Nadendla S."/>
            <person name="Geyer C."/>
            <person name="Sichtig H."/>
        </authorList>
    </citation>
    <scope>NUCLEOTIDE SEQUENCE [LARGE SCALE GENOMIC DNA]</scope>
    <source>
        <strain evidence="11">FDAARGOS_370</strain>
    </source>
</reference>
<feature type="domain" description="DNA methylase adenine-specific" evidence="8">
    <location>
        <begin position="7"/>
        <end position="223"/>
    </location>
</feature>
<dbReference type="EC" id="2.1.1.72" evidence="2"/>
<comment type="caution">
    <text evidence="10">The sequence shown here is derived from an EMBL/GenBank/DDBJ whole genome shotgun (WGS) entry which is preliminary data.</text>
</comment>
<name>A0A2A7TXS2_EDWTA</name>
<proteinExistence type="inferred from homology"/>
<dbReference type="InterPro" id="IPR002052">
    <property type="entry name" value="DNA_methylase_N6_adenine_CS"/>
</dbReference>
<dbReference type="InterPro" id="IPR054520">
    <property type="entry name" value="M_Eco57I_C"/>
</dbReference>
<evidence type="ECO:0000313" key="11">
    <source>
        <dbReference type="Proteomes" id="UP000219788"/>
    </source>
</evidence>
<dbReference type="GO" id="GO:0008170">
    <property type="term" value="F:N-methyltransferase activity"/>
    <property type="evidence" value="ECO:0007669"/>
    <property type="project" value="InterPro"/>
</dbReference>
<dbReference type="OrthoDB" id="9784823at2"/>
<evidence type="ECO:0000256" key="4">
    <source>
        <dbReference type="ARBA" id="ARBA00022679"/>
    </source>
</evidence>
<dbReference type="Pfam" id="PF02384">
    <property type="entry name" value="N6_Mtase"/>
    <property type="match status" value="1"/>
</dbReference>
<evidence type="ECO:0000256" key="3">
    <source>
        <dbReference type="ARBA" id="ARBA00022603"/>
    </source>
</evidence>
<dbReference type="PRINTS" id="PR00507">
    <property type="entry name" value="N12N6MTFRASE"/>
</dbReference>
<dbReference type="PROSITE" id="PS00092">
    <property type="entry name" value="N6_MTASE"/>
    <property type="match status" value="1"/>
</dbReference>
<dbReference type="SUPFAM" id="SSF53335">
    <property type="entry name" value="S-adenosyl-L-methionine-dependent methyltransferases"/>
    <property type="match status" value="1"/>
</dbReference>
<dbReference type="PANTHER" id="PTHR33841">
    <property type="entry name" value="DNA METHYLTRANSFERASE YEEA-RELATED"/>
    <property type="match status" value="1"/>
</dbReference>
<keyword evidence="6" id="KW-0680">Restriction system</keyword>
<dbReference type="GO" id="GO:0032259">
    <property type="term" value="P:methylation"/>
    <property type="evidence" value="ECO:0007669"/>
    <property type="project" value="UniProtKB-KW"/>
</dbReference>
<evidence type="ECO:0000259" key="9">
    <source>
        <dbReference type="Pfam" id="PF22837"/>
    </source>
</evidence>
<accession>A0A2A7TXS2</accession>
<gene>
    <name evidence="10" type="ORF">CRM76_19605</name>
</gene>
<dbReference type="AlphaFoldDB" id="A0A2A7TXS2"/>
<dbReference type="InterPro" id="IPR003356">
    <property type="entry name" value="DNA_methylase_A-5"/>
</dbReference>
<evidence type="ECO:0000256" key="2">
    <source>
        <dbReference type="ARBA" id="ARBA00011900"/>
    </source>
</evidence>
<dbReference type="CDD" id="cd02440">
    <property type="entry name" value="AdoMet_MTases"/>
    <property type="match status" value="1"/>
</dbReference>
<evidence type="ECO:0000256" key="7">
    <source>
        <dbReference type="ARBA" id="ARBA00047942"/>
    </source>
</evidence>
<feature type="domain" description="Type II methyltransferase M.Eco57I C-terminal" evidence="9">
    <location>
        <begin position="263"/>
        <end position="514"/>
    </location>
</feature>
<evidence type="ECO:0000256" key="5">
    <source>
        <dbReference type="ARBA" id="ARBA00022691"/>
    </source>
</evidence>
<evidence type="ECO:0000256" key="6">
    <source>
        <dbReference type="ARBA" id="ARBA00022747"/>
    </source>
</evidence>
<dbReference type="PANTHER" id="PTHR33841:SF5">
    <property type="entry name" value="DNA METHYLASE (MODIFICATION METHYLASE) (METHYLTRANSFERASE)-RELATED"/>
    <property type="match status" value="1"/>
</dbReference>
<dbReference type="InterPro" id="IPR050953">
    <property type="entry name" value="N4_N6_ade-DNA_methylase"/>
</dbReference>
<dbReference type="REBASE" id="630032">
    <property type="entry name" value="M.Eta370I"/>
</dbReference>
<sequence length="541" mass="61842">MKFKADQTSQKLRGGYYTPQNLADYVTKWVLSKNPKTILEPSCGDGVFIQAMANNGYDSNIELSCFELFDTEASKALDRCKLNNFSNATITEGDFLVWANECLKKNEQIFDGVLGNPPFIRYQFLERNFQEQAQLVFEHLDLKFTKHTNAWVPFLLSSLALLKHGGRIGMVIPSEISHVMHAQSLRSYLGHVCSKIVIIDPKEIWFEDTLQGAVILLAEKKQYPDEASQGIGIVSVSGFEFLQEDPNVLFNDTAGINGETVEGKWTKATLDIDELQLIKRVIAHPDVRKFKDIAKVDVGIVTGANNYFLVDNETVKSYKLERFAHPMFGRSQHCPGIIYDEKQHVENQENGLPTNFLYIDEEFQDLSKSVKNYIELGEAEEYHKRYKCRIRKPWFKVPSVYSTEIGMLKRCHDAPRLIHNKVRAYTTDTAYRVSTTVTSAENLVCSFLNPITVITAELEGRFYGGGVLELVPSEIEKLYIPIVEGLEHNVEELNLLIKDGQIERVIRQQGSLILDKLGFTQEENEKLVEIWKKLRDRRLRK</sequence>
<dbReference type="GO" id="GO:0009007">
    <property type="term" value="F:site-specific DNA-methyltransferase (adenine-specific) activity"/>
    <property type="evidence" value="ECO:0007669"/>
    <property type="project" value="UniProtKB-EC"/>
</dbReference>
<dbReference type="GO" id="GO:0009307">
    <property type="term" value="P:DNA restriction-modification system"/>
    <property type="evidence" value="ECO:0007669"/>
    <property type="project" value="UniProtKB-KW"/>
</dbReference>
<evidence type="ECO:0000313" key="10">
    <source>
        <dbReference type="EMBL" id="PEH70847.1"/>
    </source>
</evidence>
<dbReference type="InterPro" id="IPR029063">
    <property type="entry name" value="SAM-dependent_MTases_sf"/>
</dbReference>
<keyword evidence="5" id="KW-0949">S-adenosyl-L-methionine</keyword>
<dbReference type="Proteomes" id="UP000219788">
    <property type="component" value="Unassembled WGS sequence"/>
</dbReference>
<protein>
    <recommendedName>
        <fullName evidence="2">site-specific DNA-methyltransferase (adenine-specific)</fullName>
        <ecNumber evidence="2">2.1.1.72</ecNumber>
    </recommendedName>
</protein>
<organism evidence="10 11">
    <name type="scientific">Edwardsiella tarda</name>
    <dbReference type="NCBI Taxonomy" id="636"/>
    <lineage>
        <taxon>Bacteria</taxon>
        <taxon>Pseudomonadati</taxon>
        <taxon>Pseudomonadota</taxon>
        <taxon>Gammaproteobacteria</taxon>
        <taxon>Enterobacterales</taxon>
        <taxon>Hafniaceae</taxon>
        <taxon>Edwardsiella</taxon>
    </lineage>
</organism>
<dbReference type="RefSeq" id="WP_098143547.1">
    <property type="nucleotide sequence ID" value="NZ_PDDV01000015.1"/>
</dbReference>
<comment type="catalytic activity">
    <reaction evidence="7">
        <text>a 2'-deoxyadenosine in DNA + S-adenosyl-L-methionine = an N(6)-methyl-2'-deoxyadenosine in DNA + S-adenosyl-L-homocysteine + H(+)</text>
        <dbReference type="Rhea" id="RHEA:15197"/>
        <dbReference type="Rhea" id="RHEA-COMP:12418"/>
        <dbReference type="Rhea" id="RHEA-COMP:12419"/>
        <dbReference type="ChEBI" id="CHEBI:15378"/>
        <dbReference type="ChEBI" id="CHEBI:57856"/>
        <dbReference type="ChEBI" id="CHEBI:59789"/>
        <dbReference type="ChEBI" id="CHEBI:90615"/>
        <dbReference type="ChEBI" id="CHEBI:90616"/>
        <dbReference type="EC" id="2.1.1.72"/>
    </reaction>
</comment>
<dbReference type="Gene3D" id="3.40.50.150">
    <property type="entry name" value="Vaccinia Virus protein VP39"/>
    <property type="match status" value="1"/>
</dbReference>
<keyword evidence="3 10" id="KW-0489">Methyltransferase</keyword>
<dbReference type="Pfam" id="PF22837">
    <property type="entry name" value="M_Eco57I_C"/>
    <property type="match status" value="1"/>
</dbReference>
<dbReference type="EMBL" id="PDDV01000015">
    <property type="protein sequence ID" value="PEH70847.1"/>
    <property type="molecule type" value="Genomic_DNA"/>
</dbReference>
<evidence type="ECO:0000256" key="1">
    <source>
        <dbReference type="ARBA" id="ARBA00006594"/>
    </source>
</evidence>
<keyword evidence="4 10" id="KW-0808">Transferase</keyword>
<comment type="similarity">
    <text evidence="1">Belongs to the N(4)/N(6)-methyltransferase family.</text>
</comment>
<evidence type="ECO:0000259" key="8">
    <source>
        <dbReference type="Pfam" id="PF02384"/>
    </source>
</evidence>